<name>A0ABP0FPR1_CLALP</name>
<evidence type="ECO:0000313" key="6">
    <source>
        <dbReference type="EMBL" id="CAK8679983.1"/>
    </source>
</evidence>
<feature type="active site" description="Proton acceptor" evidence="3">
    <location>
        <position position="304"/>
    </location>
</feature>
<feature type="binding site" evidence="3">
    <location>
        <position position="340"/>
    </location>
    <ligand>
        <name>Zn(2+)</name>
        <dbReference type="ChEBI" id="CHEBI:29105"/>
    </ligand>
</feature>
<comment type="caution">
    <text evidence="6">The sequence shown here is derived from an EMBL/GenBank/DDBJ whole genome shotgun (WGS) entry which is preliminary data.</text>
</comment>
<keyword evidence="3" id="KW-0479">Metal-binding</keyword>
<dbReference type="InterPro" id="IPR029035">
    <property type="entry name" value="DHS-like_NAD/FAD-binding_dom"/>
</dbReference>
<dbReference type="EMBL" id="CAWYQH010000068">
    <property type="protein sequence ID" value="CAK8679983.1"/>
    <property type="molecule type" value="Genomic_DNA"/>
</dbReference>
<evidence type="ECO:0000256" key="2">
    <source>
        <dbReference type="ARBA" id="ARBA00023027"/>
    </source>
</evidence>
<dbReference type="Proteomes" id="UP001642483">
    <property type="component" value="Unassembled WGS sequence"/>
</dbReference>
<feature type="compositionally biased region" description="Low complexity" evidence="4">
    <location>
        <begin position="462"/>
        <end position="472"/>
    </location>
</feature>
<keyword evidence="2" id="KW-0520">NAD</keyword>
<feature type="binding site" evidence="3">
    <location>
        <position position="336"/>
    </location>
    <ligand>
        <name>Zn(2+)</name>
        <dbReference type="ChEBI" id="CHEBI:29105"/>
    </ligand>
</feature>
<dbReference type="PANTHER" id="PTHR11085:SF7">
    <property type="entry name" value="NAD-DEPENDENT PROTEIN DEACETYLASE"/>
    <property type="match status" value="1"/>
</dbReference>
<feature type="region of interest" description="Disordered" evidence="4">
    <location>
        <begin position="447"/>
        <end position="521"/>
    </location>
</feature>
<dbReference type="CDD" id="cd01408">
    <property type="entry name" value="SIRT1"/>
    <property type="match status" value="1"/>
</dbReference>
<evidence type="ECO:0000259" key="5">
    <source>
        <dbReference type="PROSITE" id="PS50305"/>
    </source>
</evidence>
<dbReference type="PROSITE" id="PS50305">
    <property type="entry name" value="SIRTUIN"/>
    <property type="match status" value="1"/>
</dbReference>
<reference evidence="6 7" key="1">
    <citation type="submission" date="2024-02" db="EMBL/GenBank/DDBJ databases">
        <authorList>
            <person name="Daric V."/>
            <person name="Darras S."/>
        </authorList>
    </citation>
    <scope>NUCLEOTIDE SEQUENCE [LARGE SCALE GENOMIC DNA]</scope>
</reference>
<keyword evidence="3" id="KW-0862">Zinc</keyword>
<dbReference type="Pfam" id="PF02146">
    <property type="entry name" value="SIR2"/>
    <property type="match status" value="1"/>
</dbReference>
<dbReference type="InterPro" id="IPR050134">
    <property type="entry name" value="NAD-dep_sirtuin_deacylases"/>
</dbReference>
<organism evidence="6 7">
    <name type="scientific">Clavelina lepadiformis</name>
    <name type="common">Light-bulb sea squirt</name>
    <name type="synonym">Ascidia lepadiformis</name>
    <dbReference type="NCBI Taxonomy" id="159417"/>
    <lineage>
        <taxon>Eukaryota</taxon>
        <taxon>Metazoa</taxon>
        <taxon>Chordata</taxon>
        <taxon>Tunicata</taxon>
        <taxon>Ascidiacea</taxon>
        <taxon>Aplousobranchia</taxon>
        <taxon>Clavelinidae</taxon>
        <taxon>Clavelina</taxon>
    </lineage>
</organism>
<evidence type="ECO:0000313" key="7">
    <source>
        <dbReference type="Proteomes" id="UP001642483"/>
    </source>
</evidence>
<feature type="region of interest" description="Disordered" evidence="4">
    <location>
        <begin position="586"/>
        <end position="623"/>
    </location>
</feature>
<sequence length="623" mass="68955">MRCMLEKLLNRLTQPVHTQLSSLKCNILLFGTTNTALTNVGLQTTSHLFKDGVILNAMPKPKKRGEKRRVKAGNLKDKVPRSKSVVVNLSGNADSTSARLAKGSTSSTITHPARAINVGISNKPKRSKKKPKTTNDATAVITKSLSKLDINSSNRSPNARFFSSQSAGSSRTLRVKLETLEDVGRFIVAGRAKNIVVMVGAGISTASGIPDFRTPGTGLYDNLQRYNVPYPTAIFDLDYFKEKPKPFFELAKELYPSGKYRPNLAHYFLRSLHEKGLLLRVYSQNIDGLERLAGIPPAKIVEAHGTFMTATCQKCGKKYDGDAIKQKIFKGAVPRCQSMCWGVVKPDIVFFGEDLPKRFYYYLKDFPVCDLLMVMGTSLEVEPFASLVDSIRFNVPRLLLNREKVGPFKKRGRPTDIAVTGDLTEIIERFSTVLGWKKFLEEVMEEHESKTEENLSETQTDSGISSASSVASEQKEGTMKPTPPKIDKNIKRYFHTIRSTPLPKYKGQRKSEEYGSGEPSASIPSNLSYYNFLKNTSKPQNSNTGACAGEGPALNSPGRQLKNIYALSKTHAPTIQYTRTVIKAQGTKQRSVSMPTILRRIATSSDSSDSRSETSDSDESSDF</sequence>
<dbReference type="Gene3D" id="3.40.50.1220">
    <property type="entry name" value="TPP-binding domain"/>
    <property type="match status" value="1"/>
</dbReference>
<dbReference type="InterPro" id="IPR026591">
    <property type="entry name" value="Sirtuin_cat_small_dom_sf"/>
</dbReference>
<dbReference type="PANTHER" id="PTHR11085">
    <property type="entry name" value="NAD-DEPENDENT PROTEIN DEACYLASE SIRTUIN-5, MITOCHONDRIAL-RELATED"/>
    <property type="match status" value="1"/>
</dbReference>
<feature type="domain" description="Deacetylase sirtuin-type" evidence="5">
    <location>
        <begin position="173"/>
        <end position="450"/>
    </location>
</feature>
<accession>A0ABP0FPR1</accession>
<feature type="binding site" evidence="3">
    <location>
        <position position="312"/>
    </location>
    <ligand>
        <name>Zn(2+)</name>
        <dbReference type="ChEBI" id="CHEBI:29105"/>
    </ligand>
</feature>
<keyword evidence="1" id="KW-0808">Transferase</keyword>
<keyword evidence="7" id="KW-1185">Reference proteome</keyword>
<proteinExistence type="predicted"/>
<protein>
    <recommendedName>
        <fullName evidence="5">Deacetylase sirtuin-type domain-containing protein</fullName>
    </recommendedName>
</protein>
<dbReference type="SUPFAM" id="SSF52467">
    <property type="entry name" value="DHS-like NAD/FAD-binding domain"/>
    <property type="match status" value="1"/>
</dbReference>
<dbReference type="InterPro" id="IPR026590">
    <property type="entry name" value="Ssirtuin_cat_dom"/>
</dbReference>
<evidence type="ECO:0000256" key="1">
    <source>
        <dbReference type="ARBA" id="ARBA00022679"/>
    </source>
</evidence>
<evidence type="ECO:0000256" key="3">
    <source>
        <dbReference type="PROSITE-ProRule" id="PRU00236"/>
    </source>
</evidence>
<dbReference type="Gene3D" id="3.30.1600.10">
    <property type="entry name" value="SIR2/SIRT2 'Small Domain"/>
    <property type="match status" value="1"/>
</dbReference>
<gene>
    <name evidence="6" type="ORF">CVLEPA_LOCUS10219</name>
</gene>
<evidence type="ECO:0000256" key="4">
    <source>
        <dbReference type="SAM" id="MobiDB-lite"/>
    </source>
</evidence>
<feature type="binding site" evidence="3">
    <location>
        <position position="315"/>
    </location>
    <ligand>
        <name>Zn(2+)</name>
        <dbReference type="ChEBI" id="CHEBI:29105"/>
    </ligand>
</feature>
<dbReference type="InterPro" id="IPR003000">
    <property type="entry name" value="Sirtuin"/>
</dbReference>